<comment type="caution">
    <text evidence="5">The sequence shown here is derived from an EMBL/GenBank/DDBJ whole genome shotgun (WGS) entry which is preliminary data.</text>
</comment>
<dbReference type="PANTHER" id="PTHR42756">
    <property type="entry name" value="TRANSCRIPTIONAL REGULATOR, MARR"/>
    <property type="match status" value="1"/>
</dbReference>
<keyword evidence="3" id="KW-0804">Transcription</keyword>
<dbReference type="PRINTS" id="PR00598">
    <property type="entry name" value="HTHMARR"/>
</dbReference>
<dbReference type="RefSeq" id="WP_056953350.1">
    <property type="nucleotide sequence ID" value="NZ_AZDY01000038.1"/>
</dbReference>
<evidence type="ECO:0000256" key="1">
    <source>
        <dbReference type="ARBA" id="ARBA00023015"/>
    </source>
</evidence>
<evidence type="ECO:0000256" key="3">
    <source>
        <dbReference type="ARBA" id="ARBA00023163"/>
    </source>
</evidence>
<evidence type="ECO:0000256" key="2">
    <source>
        <dbReference type="ARBA" id="ARBA00023125"/>
    </source>
</evidence>
<protein>
    <submittedName>
        <fullName evidence="5">Transcriptional regulator</fullName>
    </submittedName>
</protein>
<dbReference type="Gene3D" id="1.10.10.10">
    <property type="entry name" value="Winged helix-like DNA-binding domain superfamily/Winged helix DNA-binding domain"/>
    <property type="match status" value="1"/>
</dbReference>
<evidence type="ECO:0000313" key="5">
    <source>
        <dbReference type="EMBL" id="KRK82358.1"/>
    </source>
</evidence>
<organism evidence="5 6">
    <name type="scientific">Companilactobacillus bobalius DSM 19674</name>
    <dbReference type="NCBI Taxonomy" id="1423788"/>
    <lineage>
        <taxon>Bacteria</taxon>
        <taxon>Bacillati</taxon>
        <taxon>Bacillota</taxon>
        <taxon>Bacilli</taxon>
        <taxon>Lactobacillales</taxon>
        <taxon>Lactobacillaceae</taxon>
        <taxon>Companilactobacillus</taxon>
        <taxon>Companilactobacillus bobalius</taxon>
    </lineage>
</organism>
<keyword evidence="6" id="KW-1185">Reference proteome</keyword>
<dbReference type="Proteomes" id="UP000051515">
    <property type="component" value="Unassembled WGS sequence"/>
</dbReference>
<feature type="domain" description="HTH marR-type" evidence="4">
    <location>
        <begin position="4"/>
        <end position="136"/>
    </location>
</feature>
<gene>
    <name evidence="5" type="ORF">FC78_GL002364</name>
</gene>
<reference evidence="5 6" key="1">
    <citation type="journal article" date="2015" name="Genome Announc.">
        <title>Expanding the biotechnology potential of lactobacilli through comparative genomics of 213 strains and associated genera.</title>
        <authorList>
            <person name="Sun Z."/>
            <person name="Harris H.M."/>
            <person name="McCann A."/>
            <person name="Guo C."/>
            <person name="Argimon S."/>
            <person name="Zhang W."/>
            <person name="Yang X."/>
            <person name="Jeffery I.B."/>
            <person name="Cooney J.C."/>
            <person name="Kagawa T.F."/>
            <person name="Liu W."/>
            <person name="Song Y."/>
            <person name="Salvetti E."/>
            <person name="Wrobel A."/>
            <person name="Rasinkangas P."/>
            <person name="Parkhill J."/>
            <person name="Rea M.C."/>
            <person name="O'Sullivan O."/>
            <person name="Ritari J."/>
            <person name="Douillard F.P."/>
            <person name="Paul Ross R."/>
            <person name="Yang R."/>
            <person name="Briner A.E."/>
            <person name="Felis G.E."/>
            <person name="de Vos W.M."/>
            <person name="Barrangou R."/>
            <person name="Klaenhammer T.R."/>
            <person name="Caufield P.W."/>
            <person name="Cui Y."/>
            <person name="Zhang H."/>
            <person name="O'Toole P.W."/>
        </authorList>
    </citation>
    <scope>NUCLEOTIDE SEQUENCE [LARGE SCALE GENOMIC DNA]</scope>
    <source>
        <strain evidence="5 6">DSM 19674</strain>
    </source>
</reference>
<dbReference type="EMBL" id="AZDY01000038">
    <property type="protein sequence ID" value="KRK82358.1"/>
    <property type="molecule type" value="Genomic_DNA"/>
</dbReference>
<proteinExistence type="predicted"/>
<dbReference type="SMART" id="SM00347">
    <property type="entry name" value="HTH_MARR"/>
    <property type="match status" value="1"/>
</dbReference>
<dbReference type="InterPro" id="IPR036390">
    <property type="entry name" value="WH_DNA-bd_sf"/>
</dbReference>
<evidence type="ECO:0000313" key="6">
    <source>
        <dbReference type="Proteomes" id="UP000051515"/>
    </source>
</evidence>
<dbReference type="SUPFAM" id="SSF46785">
    <property type="entry name" value="Winged helix' DNA-binding domain"/>
    <property type="match status" value="1"/>
</dbReference>
<dbReference type="Pfam" id="PF13463">
    <property type="entry name" value="HTH_27"/>
    <property type="match status" value="1"/>
</dbReference>
<dbReference type="AlphaFoldDB" id="A0A0R1KFS6"/>
<dbReference type="GO" id="GO:0003677">
    <property type="term" value="F:DNA binding"/>
    <property type="evidence" value="ECO:0007669"/>
    <property type="project" value="UniProtKB-KW"/>
</dbReference>
<dbReference type="PROSITE" id="PS50995">
    <property type="entry name" value="HTH_MARR_2"/>
    <property type="match status" value="1"/>
</dbReference>
<sequence length="141" mass="15682">MNNEYPIAKAIVTLITSYKNLATKRIRPLGLYPGQDMILLELFKNNNVSQNKLVTTLCVDHSTIAKSINRMTKAGLVTTSKSKEDKRITLVSLTNSGTEMAKKLHAILLEAEKSTTEGLSTEEQRLFLEMIGKISQNINNS</sequence>
<dbReference type="InterPro" id="IPR000835">
    <property type="entry name" value="HTH_MarR-typ"/>
</dbReference>
<dbReference type="InterPro" id="IPR036388">
    <property type="entry name" value="WH-like_DNA-bd_sf"/>
</dbReference>
<accession>A0A0R1KFS6</accession>
<dbReference type="OrthoDB" id="9807800at2"/>
<keyword evidence="2" id="KW-0238">DNA-binding</keyword>
<keyword evidence="1" id="KW-0805">Transcription regulation</keyword>
<dbReference type="PANTHER" id="PTHR42756:SF1">
    <property type="entry name" value="TRANSCRIPTIONAL REPRESSOR OF EMRAB OPERON"/>
    <property type="match status" value="1"/>
</dbReference>
<dbReference type="STRING" id="1423788.FC78_GL002364"/>
<dbReference type="GO" id="GO:0003700">
    <property type="term" value="F:DNA-binding transcription factor activity"/>
    <property type="evidence" value="ECO:0007669"/>
    <property type="project" value="InterPro"/>
</dbReference>
<evidence type="ECO:0000259" key="4">
    <source>
        <dbReference type="PROSITE" id="PS50995"/>
    </source>
</evidence>
<dbReference type="PATRIC" id="fig|1423788.3.peg.2435"/>
<name>A0A0R1KFS6_9LACO</name>